<evidence type="ECO:0000313" key="3">
    <source>
        <dbReference type="Proteomes" id="UP000813018"/>
    </source>
</evidence>
<evidence type="ECO:0000313" key="2">
    <source>
        <dbReference type="EMBL" id="MBW7468315.1"/>
    </source>
</evidence>
<organism evidence="2 3">
    <name type="scientific">Pontibacter aydingkolensis</name>
    <dbReference type="NCBI Taxonomy" id="1911536"/>
    <lineage>
        <taxon>Bacteria</taxon>
        <taxon>Pseudomonadati</taxon>
        <taxon>Bacteroidota</taxon>
        <taxon>Cytophagia</taxon>
        <taxon>Cytophagales</taxon>
        <taxon>Hymenobacteraceae</taxon>
        <taxon>Pontibacter</taxon>
    </lineage>
</organism>
<feature type="chain" id="PRO_5046582971" description="6-bladed beta-propeller protein" evidence="1">
    <location>
        <begin position="24"/>
        <end position="485"/>
    </location>
</feature>
<dbReference type="Proteomes" id="UP000813018">
    <property type="component" value="Unassembled WGS sequence"/>
</dbReference>
<name>A0ABS7CX01_9BACT</name>
<dbReference type="EMBL" id="JAHYXK010000013">
    <property type="protein sequence ID" value="MBW7468315.1"/>
    <property type="molecule type" value="Genomic_DNA"/>
</dbReference>
<proteinExistence type="predicted"/>
<evidence type="ECO:0008006" key="4">
    <source>
        <dbReference type="Google" id="ProtNLM"/>
    </source>
</evidence>
<protein>
    <recommendedName>
        <fullName evidence="4">6-bladed beta-propeller protein</fullName>
    </recommendedName>
</protein>
<reference evidence="2 3" key="1">
    <citation type="journal article" date="2016" name="Int. J. Syst. Evol. Microbiol.">
        <title>Pontibacter aydingkolensis sp. nov., isolated from soil of a salt lake.</title>
        <authorList>
            <person name="Osman G."/>
            <person name="Zhang T."/>
            <person name="Lou K."/>
            <person name="Gao Y."/>
            <person name="Chang W."/>
            <person name="Lin Q."/>
            <person name="Yang H.M."/>
            <person name="Huo X.D."/>
            <person name="Wang N."/>
        </authorList>
    </citation>
    <scope>NUCLEOTIDE SEQUENCE [LARGE SCALE GENOMIC DNA]</scope>
    <source>
        <strain evidence="2 3">KACC 19255</strain>
    </source>
</reference>
<comment type="caution">
    <text evidence="2">The sequence shown here is derived from an EMBL/GenBank/DDBJ whole genome shotgun (WGS) entry which is preliminary data.</text>
</comment>
<evidence type="ECO:0000256" key="1">
    <source>
        <dbReference type="SAM" id="SignalP"/>
    </source>
</evidence>
<keyword evidence="3" id="KW-1185">Reference proteome</keyword>
<gene>
    <name evidence="2" type="ORF">K0O23_14660</name>
</gene>
<accession>A0ABS7CX01</accession>
<dbReference type="RefSeq" id="WP_219878191.1">
    <property type="nucleotide sequence ID" value="NZ_JAHYXK010000013.1"/>
</dbReference>
<sequence>MKQNFLTILLLLSLLAYTGKTSAQSRTRASTAFTYLPEKGEYQYNQRIAHKTIPVSQSEFIILSRQEVNSYAVEKYNAELKKGWQTTIPLNQTETVEAFFKSADAAIVITLRTNEATQQLFGHRINLQSGQKHEPVLLLEAPLKGRRAGIAASADGSKLLAYRYHTDNNHQIKDISSILYDSNFQKVAETKYNLSDVPGILTADIKLSNSGEQYVCLISEEMNRLTVRQYTPGIKTAKVMSVLVGGVYDGIKVYIMDSKFELMPDNNTLYGAVMIAEEATGKYYSLKTVKFDFEADDMVFAEEFRFTQAYVDKVTAFDKSSSATRLEDIYLSDILLSSENNLTIIAEKKYTEGGENAPYFAKELHLFAYDEYMTTTWSSVLLKHQQAPADEAFSGISYSAYVSGNNIHLLTLEELKGKHDLYLRQIDTKTGKTTAPKTVGLKMADDMNLAYVKDFTAWLTDKNIITVVRPSKKASGLQLSHIYLR</sequence>
<keyword evidence="1" id="KW-0732">Signal</keyword>
<feature type="signal peptide" evidence="1">
    <location>
        <begin position="1"/>
        <end position="23"/>
    </location>
</feature>